<dbReference type="STRING" id="268407.PWYN_06585"/>
<dbReference type="InterPro" id="IPR051795">
    <property type="entry name" value="Glycosyl_Hydrlase_43"/>
</dbReference>
<dbReference type="InterPro" id="IPR010496">
    <property type="entry name" value="AL/BT2_dom"/>
</dbReference>
<dbReference type="InterPro" id="IPR013320">
    <property type="entry name" value="ConA-like_dom_sf"/>
</dbReference>
<dbReference type="OrthoDB" id="9801455at2"/>
<dbReference type="InterPro" id="IPR005084">
    <property type="entry name" value="CBM6"/>
</dbReference>
<dbReference type="Pfam" id="PF06439">
    <property type="entry name" value="3keto-disac_hyd"/>
    <property type="match status" value="1"/>
</dbReference>
<protein>
    <submittedName>
        <fullName evidence="7">Glycoside hydrolase</fullName>
    </submittedName>
</protein>
<evidence type="ECO:0000256" key="2">
    <source>
        <dbReference type="ARBA" id="ARBA00022729"/>
    </source>
</evidence>
<keyword evidence="2 5" id="KW-0732">Signal</keyword>
<dbReference type="GO" id="GO:0030246">
    <property type="term" value="F:carbohydrate binding"/>
    <property type="evidence" value="ECO:0007669"/>
    <property type="project" value="InterPro"/>
</dbReference>
<comment type="caution">
    <text evidence="7">The sequence shown here is derived from an EMBL/GenBank/DDBJ whole genome shotgun (WGS) entry which is preliminary data.</text>
</comment>
<dbReference type="SUPFAM" id="SSF49899">
    <property type="entry name" value="Concanavalin A-like lectins/glucanases"/>
    <property type="match status" value="1"/>
</dbReference>
<evidence type="ECO:0000256" key="3">
    <source>
        <dbReference type="ARBA" id="ARBA00022801"/>
    </source>
</evidence>
<dbReference type="PROSITE" id="PS51175">
    <property type="entry name" value="CBM6"/>
    <property type="match status" value="1"/>
</dbReference>
<dbReference type="eggNOG" id="COG3507">
    <property type="taxonomic scope" value="Bacteria"/>
</dbReference>
<dbReference type="EMBL" id="JQCR01000002">
    <property type="protein sequence ID" value="KGE19053.1"/>
    <property type="molecule type" value="Genomic_DNA"/>
</dbReference>
<dbReference type="CDD" id="cd04080">
    <property type="entry name" value="CBM6_cellulase-like"/>
    <property type="match status" value="1"/>
</dbReference>
<dbReference type="InterPro" id="IPR006710">
    <property type="entry name" value="Glyco_hydro_43"/>
</dbReference>
<dbReference type="AlphaFoldDB" id="A0A098MAI0"/>
<evidence type="ECO:0000313" key="8">
    <source>
        <dbReference type="Proteomes" id="UP000029734"/>
    </source>
</evidence>
<keyword evidence="3 7" id="KW-0378">Hydrolase</keyword>
<dbReference type="InterPro" id="IPR008979">
    <property type="entry name" value="Galactose-bd-like_sf"/>
</dbReference>
<organism evidence="7 8">
    <name type="scientific">Paenibacillus wynnii</name>
    <dbReference type="NCBI Taxonomy" id="268407"/>
    <lineage>
        <taxon>Bacteria</taxon>
        <taxon>Bacillati</taxon>
        <taxon>Bacillota</taxon>
        <taxon>Bacilli</taxon>
        <taxon>Bacillales</taxon>
        <taxon>Paenibacillaceae</taxon>
        <taxon>Paenibacillus</taxon>
    </lineage>
</organism>
<dbReference type="Pfam" id="PF03422">
    <property type="entry name" value="CBM_6"/>
    <property type="match status" value="1"/>
</dbReference>
<dbReference type="SUPFAM" id="SSF49785">
    <property type="entry name" value="Galactose-binding domain-like"/>
    <property type="match status" value="1"/>
</dbReference>
<reference evidence="7 8" key="2">
    <citation type="submission" date="2014-10" db="EMBL/GenBank/DDBJ databases">
        <title>Comparative genomics of the Paenibacillus odorifer group.</title>
        <authorList>
            <person name="Tsai Y.-C."/>
            <person name="Martin N."/>
            <person name="Korlach J."/>
            <person name="Wiedmann M."/>
        </authorList>
    </citation>
    <scope>NUCLEOTIDE SEQUENCE [LARGE SCALE GENOMIC DNA]</scope>
    <source>
        <strain evidence="7 8">DSM 18334</strain>
    </source>
</reference>
<dbReference type="GO" id="GO:0005975">
    <property type="term" value="P:carbohydrate metabolic process"/>
    <property type="evidence" value="ECO:0007669"/>
    <property type="project" value="InterPro"/>
</dbReference>
<dbReference type="InterPro" id="IPR006584">
    <property type="entry name" value="Cellulose-bd_IV"/>
</dbReference>
<feature type="chain" id="PRO_5039473184" evidence="5">
    <location>
        <begin position="24"/>
        <end position="828"/>
    </location>
</feature>
<feature type="signal peptide" evidence="5">
    <location>
        <begin position="1"/>
        <end position="23"/>
    </location>
</feature>
<dbReference type="Gene3D" id="2.115.10.20">
    <property type="entry name" value="Glycosyl hydrolase domain, family 43"/>
    <property type="match status" value="1"/>
</dbReference>
<sequence>MKLRKILLLGIVTLLLFPAQTFAFSNPLSISNSWKWVNSDLYGEGDPYILKFNGTYYLYVSTVDDQTGIKVWSSADLVNWTYQGLCATDPITKAAYAPEVFYHVDGNFYMYTSPAGGGHYVLKSSSPLGPFIPVTGNVGMGIDGSVFVDDNGQWYFYSTGTDQITIRPMSSPTSFGAAVSSGLSMTGWTEGPTVIKRGGKYFITYTGNHVWSTAYRVDYAVSSSPAANYIPAAGQNPVLIDTEGSNVGLGHNSIVRGPDLDSDYMVYHSHAHQGNISYPGRKINFERIVWNGDRMTVLGPTTASQPNPDLPDFSDRFNRTGISTSWSNIGGGTWGIYNQELMWQDTIGSTAWYRQITAASTGSDYTAEFNTKQMKQGTSANPLYGAVFSYTNESNYGLAVLNRNLNRLETQYVVGGVSQGWQYASLPGGFDYTKWHQIRIEKSGAGFTVYVDGMKKQTRSVQGLGGGKVGYTTSDVHADFGYVAFSNKVGGSSAWNAYKPAPGTIEAVHYINGAEGMAYHDLSTGNIGGTYRAGEVDIRLSTAEGKHVVGWNQPGEWMKYRINVAESGMYDLDVRAATTFSNAKFRIWDGTQDLTGVVSLKNTGDWENWQTTSKKGIFLTAGNHELRFEIAEGEFDFSSMAFSRSETVSPLLDDFNDGNDNGWTRFEGNWSVTGGQYAATAAASFAKTTIGNDRWSDYTVETDIRQLTTSGDSGILVRVNNPSNGKVLANNSDYLQGYYAFIKPDGVSLGKMNYGYTALANTTATLPVNTAHHMKVVVNGTNIKVFVGDMTVPKIDYNDNSANPFTHGKAGLRIMDNNTQFDNFQVYP</sequence>
<dbReference type="PANTHER" id="PTHR42812">
    <property type="entry name" value="BETA-XYLOSIDASE"/>
    <property type="match status" value="1"/>
</dbReference>
<evidence type="ECO:0000256" key="4">
    <source>
        <dbReference type="ARBA" id="ARBA00023295"/>
    </source>
</evidence>
<dbReference type="SMART" id="SM00606">
    <property type="entry name" value="CBD_IV"/>
    <property type="match status" value="1"/>
</dbReference>
<accession>A0A098MAI0</accession>
<gene>
    <name evidence="7" type="ORF">PWYN_06585</name>
</gene>
<keyword evidence="8" id="KW-1185">Reference proteome</keyword>
<dbReference type="Gene3D" id="2.60.120.560">
    <property type="entry name" value="Exo-inulinase, domain 1"/>
    <property type="match status" value="2"/>
</dbReference>
<dbReference type="CDD" id="cd08991">
    <property type="entry name" value="GH43_HoAraf43-like"/>
    <property type="match status" value="1"/>
</dbReference>
<proteinExistence type="inferred from homology"/>
<keyword evidence="4" id="KW-0326">Glycosidase</keyword>
<dbReference type="PANTHER" id="PTHR42812:SF12">
    <property type="entry name" value="BETA-XYLOSIDASE-RELATED"/>
    <property type="match status" value="1"/>
</dbReference>
<evidence type="ECO:0000256" key="5">
    <source>
        <dbReference type="SAM" id="SignalP"/>
    </source>
</evidence>
<dbReference type="InterPro" id="IPR023296">
    <property type="entry name" value="Glyco_hydro_beta-prop_sf"/>
</dbReference>
<evidence type="ECO:0000259" key="6">
    <source>
        <dbReference type="PROSITE" id="PS51175"/>
    </source>
</evidence>
<dbReference type="Pfam" id="PF04616">
    <property type="entry name" value="Glyco_hydro_43"/>
    <property type="match status" value="1"/>
</dbReference>
<reference evidence="7 8" key="1">
    <citation type="submission" date="2014-08" db="EMBL/GenBank/DDBJ databases">
        <authorList>
            <person name="den Bakker H.C."/>
        </authorList>
    </citation>
    <scope>NUCLEOTIDE SEQUENCE [LARGE SCALE GENOMIC DNA]</scope>
    <source>
        <strain evidence="7 8">DSM 18334</strain>
    </source>
</reference>
<dbReference type="GO" id="GO:0004553">
    <property type="term" value="F:hydrolase activity, hydrolyzing O-glycosyl compounds"/>
    <property type="evidence" value="ECO:0007669"/>
    <property type="project" value="InterPro"/>
</dbReference>
<feature type="domain" description="CBM6" evidence="6">
    <location>
        <begin position="518"/>
        <end position="643"/>
    </location>
</feature>
<dbReference type="SUPFAM" id="SSF75005">
    <property type="entry name" value="Arabinanase/levansucrase/invertase"/>
    <property type="match status" value="1"/>
</dbReference>
<evidence type="ECO:0000313" key="7">
    <source>
        <dbReference type="EMBL" id="KGE19053.1"/>
    </source>
</evidence>
<evidence type="ECO:0000256" key="1">
    <source>
        <dbReference type="ARBA" id="ARBA00009865"/>
    </source>
</evidence>
<comment type="similarity">
    <text evidence="1">Belongs to the glycosyl hydrolase 43 family.</text>
</comment>
<dbReference type="Gene3D" id="2.60.120.260">
    <property type="entry name" value="Galactose-binding domain-like"/>
    <property type="match status" value="1"/>
</dbReference>
<name>A0A098MAI0_9BACL</name>
<dbReference type="Proteomes" id="UP000029734">
    <property type="component" value="Unassembled WGS sequence"/>
</dbReference>
<dbReference type="RefSeq" id="WP_036649608.1">
    <property type="nucleotide sequence ID" value="NZ_JQCR01000002.1"/>
</dbReference>